<sequence length="421" mass="46965">MIRQYLRQVTRLWRANPLFSFISALATALTIAFVMTLYMVYSFKTMDIAPEINRSRLLYSVRGFSYLTKDQSQMQSGLSGKVAKQIFGNLRGAELVSYCVDKGEGAAYVGTSAVNSDKAVVSPVDDAYFRMFRFEFLAGQAFTAEQAQAGRRECIITDRIATKLYGTVEALGKTISINFKDYRVVGVVKEVSSFFNRAYSDVWVTFDQEDLNWAPERSEGLLGNCQVFVLTKPGVSLSDLEKEIEAKVVEVNDNLREFTFELTMTTQARSSFFAGEKNNPVKIFVFAILILLVVPAINMSGLLSTQMKKRQEEIGVRKAYGATNTKITGQLLFENLILTLIGGFVGLLLSFAAIVLFKNLLLADIMAINASEAFDLPVEAFFSPRLFGWMLLFCILVNFLSAAIPVWNASRTTVIQIIKGE</sequence>
<feature type="domain" description="ABC3 transporter permease C-terminal" evidence="7">
    <location>
        <begin position="286"/>
        <end position="413"/>
    </location>
</feature>
<dbReference type="RefSeq" id="WP_036852657.1">
    <property type="nucleotide sequence ID" value="NZ_JQJD01000057.1"/>
</dbReference>
<feature type="transmembrane region" description="Helical" evidence="6">
    <location>
        <begin position="283"/>
        <end position="303"/>
    </location>
</feature>
<dbReference type="Pfam" id="PF12704">
    <property type="entry name" value="MacB_PCD"/>
    <property type="match status" value="1"/>
</dbReference>
<keyword evidence="5 6" id="KW-0472">Membrane</keyword>
<evidence type="ECO:0000259" key="7">
    <source>
        <dbReference type="Pfam" id="PF02687"/>
    </source>
</evidence>
<feature type="transmembrane region" description="Helical" evidence="6">
    <location>
        <begin position="386"/>
        <end position="407"/>
    </location>
</feature>
<organism evidence="9 10">
    <name type="scientific">Porphyromonas cangingivalis</name>
    <dbReference type="NCBI Taxonomy" id="36874"/>
    <lineage>
        <taxon>Bacteria</taxon>
        <taxon>Pseudomonadati</taxon>
        <taxon>Bacteroidota</taxon>
        <taxon>Bacteroidia</taxon>
        <taxon>Bacteroidales</taxon>
        <taxon>Porphyromonadaceae</taxon>
        <taxon>Porphyromonas</taxon>
    </lineage>
</organism>
<evidence type="ECO:0000313" key="9">
    <source>
        <dbReference type="EMBL" id="KGN78804.1"/>
    </source>
</evidence>
<accession>A0A0A2ER16</accession>
<dbReference type="STRING" id="36874.HQ34_02765"/>
<feature type="domain" description="MacB-like periplasmic core" evidence="8">
    <location>
        <begin position="20"/>
        <end position="246"/>
    </location>
</feature>
<dbReference type="PANTHER" id="PTHR30572:SF18">
    <property type="entry name" value="ABC-TYPE MACROLIDE FAMILY EXPORT SYSTEM PERMEASE COMPONENT 2"/>
    <property type="match status" value="1"/>
</dbReference>
<name>A0A0A2ER16_PORCN</name>
<dbReference type="GO" id="GO:0005886">
    <property type="term" value="C:plasma membrane"/>
    <property type="evidence" value="ECO:0007669"/>
    <property type="project" value="UniProtKB-SubCell"/>
</dbReference>
<evidence type="ECO:0000256" key="6">
    <source>
        <dbReference type="SAM" id="Phobius"/>
    </source>
</evidence>
<dbReference type="Proteomes" id="UP000030125">
    <property type="component" value="Unassembled WGS sequence"/>
</dbReference>
<dbReference type="PANTHER" id="PTHR30572">
    <property type="entry name" value="MEMBRANE COMPONENT OF TRANSPORTER-RELATED"/>
    <property type="match status" value="1"/>
</dbReference>
<keyword evidence="3 6" id="KW-0812">Transmembrane</keyword>
<evidence type="ECO:0000256" key="1">
    <source>
        <dbReference type="ARBA" id="ARBA00004651"/>
    </source>
</evidence>
<dbReference type="InterPro" id="IPR003838">
    <property type="entry name" value="ABC3_permease_C"/>
</dbReference>
<keyword evidence="4 6" id="KW-1133">Transmembrane helix</keyword>
<evidence type="ECO:0000256" key="2">
    <source>
        <dbReference type="ARBA" id="ARBA00022475"/>
    </source>
</evidence>
<evidence type="ECO:0000256" key="4">
    <source>
        <dbReference type="ARBA" id="ARBA00022989"/>
    </source>
</evidence>
<dbReference type="eggNOG" id="COG0577">
    <property type="taxonomic scope" value="Bacteria"/>
</dbReference>
<evidence type="ECO:0000313" key="10">
    <source>
        <dbReference type="Proteomes" id="UP000030125"/>
    </source>
</evidence>
<comment type="subcellular location">
    <subcellularLocation>
        <location evidence="1">Cell membrane</location>
        <topology evidence="1">Multi-pass membrane protein</topology>
    </subcellularLocation>
</comment>
<dbReference type="OrthoDB" id="1109882at2"/>
<keyword evidence="2" id="KW-1003">Cell membrane</keyword>
<dbReference type="InterPro" id="IPR050250">
    <property type="entry name" value="Macrolide_Exporter_MacB"/>
</dbReference>
<comment type="caution">
    <text evidence="9">The sequence shown here is derived from an EMBL/GenBank/DDBJ whole genome shotgun (WGS) entry which is preliminary data.</text>
</comment>
<proteinExistence type="predicted"/>
<dbReference type="AlphaFoldDB" id="A0A0A2ER16"/>
<evidence type="ECO:0000256" key="3">
    <source>
        <dbReference type="ARBA" id="ARBA00022692"/>
    </source>
</evidence>
<dbReference type="EMBL" id="JQJD01000057">
    <property type="protein sequence ID" value="KGN78804.1"/>
    <property type="molecule type" value="Genomic_DNA"/>
</dbReference>
<feature type="transmembrane region" description="Helical" evidence="6">
    <location>
        <begin position="21"/>
        <end position="41"/>
    </location>
</feature>
<evidence type="ECO:0000256" key="5">
    <source>
        <dbReference type="ARBA" id="ARBA00023136"/>
    </source>
</evidence>
<dbReference type="Pfam" id="PF02687">
    <property type="entry name" value="FtsX"/>
    <property type="match status" value="1"/>
</dbReference>
<reference evidence="9 10" key="1">
    <citation type="submission" date="2014-08" db="EMBL/GenBank/DDBJ databases">
        <title>Porphyromonas cangingivalis strain:COT-109_OH1386 Genome sequencing.</title>
        <authorList>
            <person name="Wallis C."/>
            <person name="Deusch O."/>
            <person name="O'Flynn C."/>
            <person name="Davis I."/>
            <person name="Jospin G."/>
            <person name="Darling A.E."/>
            <person name="Coil D.A."/>
            <person name="Alexiev A."/>
            <person name="Horsfall A."/>
            <person name="Kirkwood N."/>
            <person name="Harris S."/>
            <person name="Eisen J.A."/>
        </authorList>
    </citation>
    <scope>NUCLEOTIDE SEQUENCE [LARGE SCALE GENOMIC DNA]</scope>
    <source>
        <strain evidence="10">COT-109 OH1386</strain>
    </source>
</reference>
<protein>
    <recommendedName>
        <fullName evidence="11">ABC transport system permease protein</fullName>
    </recommendedName>
</protein>
<feature type="transmembrane region" description="Helical" evidence="6">
    <location>
        <begin position="336"/>
        <end position="357"/>
    </location>
</feature>
<dbReference type="GO" id="GO:0022857">
    <property type="term" value="F:transmembrane transporter activity"/>
    <property type="evidence" value="ECO:0007669"/>
    <property type="project" value="TreeGrafter"/>
</dbReference>
<keyword evidence="10" id="KW-1185">Reference proteome</keyword>
<dbReference type="InterPro" id="IPR025857">
    <property type="entry name" value="MacB_PCD"/>
</dbReference>
<evidence type="ECO:0000259" key="8">
    <source>
        <dbReference type="Pfam" id="PF12704"/>
    </source>
</evidence>
<gene>
    <name evidence="9" type="ORF">HQ35_09175</name>
</gene>
<evidence type="ECO:0008006" key="11">
    <source>
        <dbReference type="Google" id="ProtNLM"/>
    </source>
</evidence>